<proteinExistence type="predicted"/>
<sequence>MITKKIISELEDISAIHDDDGSAAGDVLRSLSGLSILETTPRSSGEEELIEVALQDRCDFIVSDDIRAIPKLKRANLPIIFSSHLLYYIYREGIISKVEGLVALEKMRTRRSWKENIIYIAGMQLFK</sequence>
<dbReference type="EMBL" id="LKCM01000237">
    <property type="protein sequence ID" value="KPQ42385.1"/>
    <property type="molecule type" value="Genomic_DNA"/>
</dbReference>
<gene>
    <name evidence="1" type="ORF">MPEBLZ_03102</name>
</gene>
<dbReference type="AlphaFoldDB" id="A0A0P8DXG5"/>
<reference evidence="1 2" key="1">
    <citation type="submission" date="2015-09" db="EMBL/GenBank/DDBJ databases">
        <title>A metagenomics-based metabolic model of nitrate-dependent anaerobic oxidation of methane by Methanoperedens-like archaea.</title>
        <authorList>
            <person name="Arshad A."/>
            <person name="Speth D.R."/>
            <person name="De Graaf R.M."/>
            <person name="Op Den Camp H.J."/>
            <person name="Jetten M.S."/>
            <person name="Welte C.U."/>
        </authorList>
    </citation>
    <scope>NUCLEOTIDE SEQUENCE [LARGE SCALE GENOMIC DNA]</scope>
</reference>
<organism evidence="1 2">
    <name type="scientific">Candidatus Methanoperedens nitratireducens</name>
    <dbReference type="NCBI Taxonomy" id="1392998"/>
    <lineage>
        <taxon>Archaea</taxon>
        <taxon>Methanobacteriati</taxon>
        <taxon>Methanobacteriota</taxon>
        <taxon>Stenosarchaea group</taxon>
        <taxon>Methanomicrobia</taxon>
        <taxon>Methanosarcinales</taxon>
        <taxon>ANME-2 cluster</taxon>
        <taxon>Candidatus Methanoperedentaceae</taxon>
        <taxon>Candidatus Methanoperedens</taxon>
    </lineage>
</organism>
<dbReference type="Proteomes" id="UP000050360">
    <property type="component" value="Unassembled WGS sequence"/>
</dbReference>
<accession>A0A0P8DXG5</accession>
<name>A0A0P8DXG5_9EURY</name>
<evidence type="ECO:0000313" key="2">
    <source>
        <dbReference type="Proteomes" id="UP000050360"/>
    </source>
</evidence>
<evidence type="ECO:0000313" key="1">
    <source>
        <dbReference type="EMBL" id="KPQ42385.1"/>
    </source>
</evidence>
<comment type="caution">
    <text evidence="1">The sequence shown here is derived from an EMBL/GenBank/DDBJ whole genome shotgun (WGS) entry which is preliminary data.</text>
</comment>
<protein>
    <submittedName>
        <fullName evidence="1">Uncharacterized protein</fullName>
    </submittedName>
</protein>